<reference evidence="2 3" key="1">
    <citation type="journal article" date="2014" name="BMC Genomics">
        <title>Genome sequencing of four Aureobasidium pullulans varieties: biotechnological potential, stress tolerance, and description of new species.</title>
        <authorList>
            <person name="Gostin Ar C."/>
            <person name="Ohm R.A."/>
            <person name="Kogej T."/>
            <person name="Sonjak S."/>
            <person name="Turk M."/>
            <person name="Zajc J."/>
            <person name="Zalar P."/>
            <person name="Grube M."/>
            <person name="Sun H."/>
            <person name="Han J."/>
            <person name="Sharma A."/>
            <person name="Chiniquy J."/>
            <person name="Ngan C.Y."/>
            <person name="Lipzen A."/>
            <person name="Barry K."/>
            <person name="Grigoriev I.V."/>
            <person name="Gunde-Cimerman N."/>
        </authorList>
    </citation>
    <scope>NUCLEOTIDE SEQUENCE [LARGE SCALE GENOMIC DNA]</scope>
    <source>
        <strain evidence="2 3">EXF-2481</strain>
    </source>
</reference>
<dbReference type="Proteomes" id="UP000030641">
    <property type="component" value="Unassembled WGS sequence"/>
</dbReference>
<keyword evidence="3" id="KW-1185">Reference proteome</keyword>
<gene>
    <name evidence="2" type="ORF">AUEXF2481DRAFT_696680</name>
</gene>
<dbReference type="HOGENOM" id="CLU_496042_0_0_1"/>
<dbReference type="STRING" id="1043005.A0A074YQ35"/>
<accession>A0A074YQ35</accession>
<name>A0A074YQ35_AURSE</name>
<organism evidence="2 3">
    <name type="scientific">Aureobasidium subglaciale (strain EXF-2481)</name>
    <name type="common">Aureobasidium pullulans var. subglaciale</name>
    <dbReference type="NCBI Taxonomy" id="1043005"/>
    <lineage>
        <taxon>Eukaryota</taxon>
        <taxon>Fungi</taxon>
        <taxon>Dikarya</taxon>
        <taxon>Ascomycota</taxon>
        <taxon>Pezizomycotina</taxon>
        <taxon>Dothideomycetes</taxon>
        <taxon>Dothideomycetidae</taxon>
        <taxon>Dothideales</taxon>
        <taxon>Saccotheciaceae</taxon>
        <taxon>Aureobasidium</taxon>
    </lineage>
</organism>
<dbReference type="EMBL" id="KL584750">
    <property type="protein sequence ID" value="KEQ99903.1"/>
    <property type="molecule type" value="Genomic_DNA"/>
</dbReference>
<feature type="compositionally biased region" description="Polar residues" evidence="1">
    <location>
        <begin position="92"/>
        <end position="101"/>
    </location>
</feature>
<evidence type="ECO:0000313" key="3">
    <source>
        <dbReference type="Proteomes" id="UP000030641"/>
    </source>
</evidence>
<dbReference type="InParanoid" id="A0A074YQ35"/>
<sequence>MTKVSRCFSFVDDGPDQDAPMRLYKSFIRASPKYRGNSHGCQGVVYNTLSPPCTMSYDDNDFMDTESSNSGDMDHDMGLDESSLNVADGSPGKSSPGTDPTSPVPDLDSNSGTSSSSASEPEWHANNAVLGYVNLRTIDTHKTFGYSGDRALKAARWRAEKEVNMGLCHRITETPKAGRPRRGYGKLDDFHRIHPIFRADNWSSDDLIITTAQNGYWERLKPVLQLATLLLEDESIVGYIYAFLDVNSHKEIALQDGKKGTQRKAYCFRKRDNMGEPERRQVWKYLYELSTNLWWTEEDFAGEKKNWHAYTSGERGSIEIFLDKAHIDHVCREVSPVQDAIDWEPGSDEESARLRAKFGLATTMVHEVMHALWRNNNHPSPEPFYMDTRAAELGFQWEQIMYSGVIDSATATVDTGAPYCLTIYRWPSPEEGTERPKESRMSHKKWGGSDVVHEYAVKMSFIQNMFTHDFWAEVDRFGIGMFSPRGMLGVRYYESTELWEGESPTIRGPEALEPVSPDYADAHGIIDRHGVSHTATGFGFGKAIFATKN</sequence>
<evidence type="ECO:0000256" key="1">
    <source>
        <dbReference type="SAM" id="MobiDB-lite"/>
    </source>
</evidence>
<dbReference type="OrthoDB" id="10254945at2759"/>
<dbReference type="RefSeq" id="XP_013348489.1">
    <property type="nucleotide sequence ID" value="XM_013493035.1"/>
</dbReference>
<dbReference type="AlphaFoldDB" id="A0A074YQ35"/>
<protein>
    <submittedName>
        <fullName evidence="2">Uncharacterized protein</fullName>
    </submittedName>
</protein>
<feature type="compositionally biased region" description="Low complexity" evidence="1">
    <location>
        <begin position="109"/>
        <end position="119"/>
    </location>
</feature>
<dbReference type="GeneID" id="25370740"/>
<proteinExistence type="predicted"/>
<evidence type="ECO:0000313" key="2">
    <source>
        <dbReference type="EMBL" id="KEQ99903.1"/>
    </source>
</evidence>
<feature type="region of interest" description="Disordered" evidence="1">
    <location>
        <begin position="59"/>
        <end position="122"/>
    </location>
</feature>